<keyword evidence="1" id="KW-0472">Membrane</keyword>
<organism evidence="2 3">
    <name type="scientific">Hyella patelloides LEGE 07179</name>
    <dbReference type="NCBI Taxonomy" id="945734"/>
    <lineage>
        <taxon>Bacteria</taxon>
        <taxon>Bacillati</taxon>
        <taxon>Cyanobacteriota</taxon>
        <taxon>Cyanophyceae</taxon>
        <taxon>Pleurocapsales</taxon>
        <taxon>Hyellaceae</taxon>
        <taxon>Hyella</taxon>
    </lineage>
</organism>
<dbReference type="AlphaFoldDB" id="A0A563VYX1"/>
<keyword evidence="1" id="KW-0812">Transmembrane</keyword>
<dbReference type="EMBL" id="CAACVJ010000423">
    <property type="protein sequence ID" value="VEP16662.1"/>
    <property type="molecule type" value="Genomic_DNA"/>
</dbReference>
<accession>A0A563VYX1</accession>
<name>A0A563VYX1_9CYAN</name>
<reference evidence="2 3" key="1">
    <citation type="submission" date="2019-01" db="EMBL/GenBank/DDBJ databases">
        <authorList>
            <person name="Brito A."/>
        </authorList>
    </citation>
    <scope>NUCLEOTIDE SEQUENCE [LARGE SCALE GENOMIC DNA]</scope>
    <source>
        <strain evidence="2">1</strain>
    </source>
</reference>
<sequence>MKFRFLKTALLVIWSFVGKSLFGIMRSQILSLVTQNKATAVDIDLNMNTYFNFNTSFLMARLPIFLALAVAMFPVTSFAHTVGQLTERRDRGMRPAQNLRYHTVIQNPGSEELIPATVPPITESEISMVG</sequence>
<evidence type="ECO:0000313" key="2">
    <source>
        <dbReference type="EMBL" id="VEP16662.1"/>
    </source>
</evidence>
<evidence type="ECO:0000256" key="1">
    <source>
        <dbReference type="SAM" id="Phobius"/>
    </source>
</evidence>
<dbReference type="RefSeq" id="WP_144866437.1">
    <property type="nucleotide sequence ID" value="NZ_LR213808.1"/>
</dbReference>
<protein>
    <submittedName>
        <fullName evidence="2">Uncharacterized protein</fullName>
    </submittedName>
</protein>
<keyword evidence="1" id="KW-1133">Transmembrane helix</keyword>
<proteinExistence type="predicted"/>
<feature type="transmembrane region" description="Helical" evidence="1">
    <location>
        <begin position="64"/>
        <end position="85"/>
    </location>
</feature>
<keyword evidence="3" id="KW-1185">Reference proteome</keyword>
<gene>
    <name evidence="2" type="ORF">H1P_480023</name>
</gene>
<evidence type="ECO:0000313" key="3">
    <source>
        <dbReference type="Proteomes" id="UP000320055"/>
    </source>
</evidence>
<dbReference type="Proteomes" id="UP000320055">
    <property type="component" value="Unassembled WGS sequence"/>
</dbReference>